<reference evidence="1" key="1">
    <citation type="submission" date="2019-07" db="EMBL/GenBank/DDBJ databases">
        <title>Draft Genome Sequence of Megaplasmid-Bearing Staphylococcus scuiri strain B9-58B Isolated from Retail Pork.</title>
        <authorList>
            <person name="Neyaz L."/>
            <person name="Karki A.B."/>
            <person name="Fakhr M.K."/>
        </authorList>
    </citation>
    <scope>NUCLEOTIDE SEQUENCE</scope>
    <source>
        <strain evidence="1">B9-58B</strain>
        <plasmid evidence="1">pSSLNP162</plasmid>
    </source>
</reference>
<dbReference type="RefSeq" id="WP_152292098.1">
    <property type="nucleotide sequence ID" value="NZ_CP041882.1"/>
</dbReference>
<dbReference type="AlphaFoldDB" id="A0A517CMA5"/>
<name>A0A517CMA5_MAMSC</name>
<protein>
    <submittedName>
        <fullName evidence="1">Uncharacterized protein</fullName>
    </submittedName>
</protein>
<keyword evidence="1" id="KW-0614">Plasmid</keyword>
<dbReference type="EMBL" id="CP041882">
    <property type="protein sequence ID" value="QDR66022.1"/>
    <property type="molecule type" value="Genomic_DNA"/>
</dbReference>
<organism evidence="1">
    <name type="scientific">Mammaliicoccus sciuri</name>
    <name type="common">Staphylococcus sciuri</name>
    <dbReference type="NCBI Taxonomy" id="1296"/>
    <lineage>
        <taxon>Bacteria</taxon>
        <taxon>Bacillati</taxon>
        <taxon>Bacillota</taxon>
        <taxon>Bacilli</taxon>
        <taxon>Bacillales</taxon>
        <taxon>Staphylococcaceae</taxon>
        <taxon>Mammaliicoccus</taxon>
    </lineage>
</organism>
<sequence length="320" mass="37577">MSEKRLTNLDKFYKIEDMMDKAETEVDSYIEKLKDRNEYINEYRREFMSLKSTVGRIKRELDMSKEAFTEDQHILFKSGLVKLGKEIKRLEEERQYDADNNYSSAIKKLGNAYDDLAENPNIDTIESYIGVLSNQGVNIEEFTFLVSETKGEKSASHIVKMLSDAESEYLKSFKEYRESCEAGEDVLNVFERVADLLYDEGYVQEYQDLEEVLPDINGERGERPDPQSLLDIFVPIKSSNLEYWQSNYRNSRGHELNLNFAKAIAYMRRALLEGREYRGTQNAYDRLKAAYDDLSEYMYERYHELGGTPNNYHGHEDRKR</sequence>
<proteinExistence type="predicted"/>
<evidence type="ECO:0000313" key="1">
    <source>
        <dbReference type="EMBL" id="QDR66022.1"/>
    </source>
</evidence>
<accession>A0A517CMA5</accession>
<geneLocation type="plasmid" evidence="1">
    <name>pSSLNP162</name>
</geneLocation>
<gene>
    <name evidence="1" type="ORF">FPV13_14045</name>
</gene>